<dbReference type="Pfam" id="PF00196">
    <property type="entry name" value="GerE"/>
    <property type="match status" value="1"/>
</dbReference>
<proteinExistence type="predicted"/>
<dbReference type="Gene3D" id="3.40.50.2300">
    <property type="match status" value="1"/>
</dbReference>
<evidence type="ECO:0000256" key="2">
    <source>
        <dbReference type="ARBA" id="ARBA00023015"/>
    </source>
</evidence>
<evidence type="ECO:0000259" key="7">
    <source>
        <dbReference type="PROSITE" id="PS50043"/>
    </source>
</evidence>
<dbReference type="PROSITE" id="PS50110">
    <property type="entry name" value="RESPONSE_REGULATORY"/>
    <property type="match status" value="1"/>
</dbReference>
<reference evidence="9 10" key="1">
    <citation type="submission" date="2018-10" db="EMBL/GenBank/DDBJ databases">
        <title>Isolation from cow dung.</title>
        <authorList>
            <person name="Ling L."/>
        </authorList>
    </citation>
    <scope>NUCLEOTIDE SEQUENCE [LARGE SCALE GENOMIC DNA]</scope>
    <source>
        <strain evidence="9 10">NEAU-LL90</strain>
    </source>
</reference>
<evidence type="ECO:0000256" key="4">
    <source>
        <dbReference type="ARBA" id="ARBA00023163"/>
    </source>
</evidence>
<name>A0A3M2LKV6_9NOCA</name>
<dbReference type="SMART" id="SM00421">
    <property type="entry name" value="HTH_LUXR"/>
    <property type="match status" value="1"/>
</dbReference>
<feature type="region of interest" description="Disordered" evidence="6">
    <location>
        <begin position="18"/>
        <end position="48"/>
    </location>
</feature>
<dbReference type="Pfam" id="PF00072">
    <property type="entry name" value="Response_reg"/>
    <property type="match status" value="1"/>
</dbReference>
<keyword evidence="1 5" id="KW-0597">Phosphoprotein</keyword>
<dbReference type="PROSITE" id="PS00622">
    <property type="entry name" value="HTH_LUXR_1"/>
    <property type="match status" value="1"/>
</dbReference>
<evidence type="ECO:0000313" key="10">
    <source>
        <dbReference type="Proteomes" id="UP000279275"/>
    </source>
</evidence>
<dbReference type="PANTHER" id="PTHR43214:SF24">
    <property type="entry name" value="TRANSCRIPTIONAL REGULATORY PROTEIN NARL-RELATED"/>
    <property type="match status" value="1"/>
</dbReference>
<feature type="domain" description="HTH luxR-type" evidence="7">
    <location>
        <begin position="199"/>
        <end position="264"/>
    </location>
</feature>
<gene>
    <name evidence="9" type="ORF">EBN03_04090</name>
</gene>
<dbReference type="SUPFAM" id="SSF46894">
    <property type="entry name" value="C-terminal effector domain of the bipartite response regulators"/>
    <property type="match status" value="1"/>
</dbReference>
<dbReference type="GO" id="GO:0006355">
    <property type="term" value="P:regulation of DNA-templated transcription"/>
    <property type="evidence" value="ECO:0007669"/>
    <property type="project" value="InterPro"/>
</dbReference>
<dbReference type="CDD" id="cd17535">
    <property type="entry name" value="REC_NarL-like"/>
    <property type="match status" value="1"/>
</dbReference>
<dbReference type="EMBL" id="RFFH01000001">
    <property type="protein sequence ID" value="RMI35448.1"/>
    <property type="molecule type" value="Genomic_DNA"/>
</dbReference>
<dbReference type="SMART" id="SM00448">
    <property type="entry name" value="REC"/>
    <property type="match status" value="1"/>
</dbReference>
<dbReference type="PRINTS" id="PR00038">
    <property type="entry name" value="HTHLUXR"/>
</dbReference>
<evidence type="ECO:0000256" key="5">
    <source>
        <dbReference type="PROSITE-ProRule" id="PRU00169"/>
    </source>
</evidence>
<dbReference type="Proteomes" id="UP000279275">
    <property type="component" value="Unassembled WGS sequence"/>
</dbReference>
<dbReference type="InterPro" id="IPR058245">
    <property type="entry name" value="NreC/VraR/RcsB-like_REC"/>
</dbReference>
<keyword evidence="2" id="KW-0805">Transcription regulation</keyword>
<dbReference type="GO" id="GO:0000160">
    <property type="term" value="P:phosphorelay signal transduction system"/>
    <property type="evidence" value="ECO:0007669"/>
    <property type="project" value="InterPro"/>
</dbReference>
<evidence type="ECO:0000313" key="9">
    <source>
        <dbReference type="EMBL" id="RMI35448.1"/>
    </source>
</evidence>
<keyword evidence="4" id="KW-0804">Transcription</keyword>
<dbReference type="OrthoDB" id="9808843at2"/>
<dbReference type="PROSITE" id="PS50043">
    <property type="entry name" value="HTH_LUXR_2"/>
    <property type="match status" value="1"/>
</dbReference>
<keyword evidence="10" id="KW-1185">Reference proteome</keyword>
<dbReference type="PANTHER" id="PTHR43214">
    <property type="entry name" value="TWO-COMPONENT RESPONSE REGULATOR"/>
    <property type="match status" value="1"/>
</dbReference>
<feature type="modified residue" description="4-aspartylphosphate" evidence="5">
    <location>
        <position position="106"/>
    </location>
</feature>
<dbReference type="InterPro" id="IPR016032">
    <property type="entry name" value="Sig_transdc_resp-reg_C-effctor"/>
</dbReference>
<dbReference type="SUPFAM" id="SSF52172">
    <property type="entry name" value="CheY-like"/>
    <property type="match status" value="1"/>
</dbReference>
<sequence length="273" mass="29102">MACPVTYSARGTRCGDELPDGRRGADAAAAYRHHRDQPQTPGGAVTSGTPEEEFVTVLVVDDQELVRGGLRRILRRRDGFVVTECADGDEVPAAIATQRPDVVLMDLRMKRVGGIDATRLLRSRADAPPVLVLTTFDDDHLLSGALRAGAAGFLLKDSPAEDLIRAVRTVAAGDSWLDPSVTGRVLSAYRTTAAAPARRDDRLTELTAREFEVFTLIGRGRANAEIAAQLGISEVTVKSHVGHIFGKLGLRDRAAAIVFAFDHGVVAPGESAG</sequence>
<dbReference type="GO" id="GO:0003677">
    <property type="term" value="F:DNA binding"/>
    <property type="evidence" value="ECO:0007669"/>
    <property type="project" value="UniProtKB-KW"/>
</dbReference>
<dbReference type="InterPro" id="IPR039420">
    <property type="entry name" value="WalR-like"/>
</dbReference>
<dbReference type="InterPro" id="IPR000792">
    <property type="entry name" value="Tscrpt_reg_LuxR_C"/>
</dbReference>
<accession>A0A3M2LKV6</accession>
<organism evidence="9 10">
    <name type="scientific">Nocardia stercoris</name>
    <dbReference type="NCBI Taxonomy" id="2483361"/>
    <lineage>
        <taxon>Bacteria</taxon>
        <taxon>Bacillati</taxon>
        <taxon>Actinomycetota</taxon>
        <taxon>Actinomycetes</taxon>
        <taxon>Mycobacteriales</taxon>
        <taxon>Nocardiaceae</taxon>
        <taxon>Nocardia</taxon>
    </lineage>
</organism>
<evidence type="ECO:0000256" key="3">
    <source>
        <dbReference type="ARBA" id="ARBA00023125"/>
    </source>
</evidence>
<protein>
    <submittedName>
        <fullName evidence="9">DNA-binding response regulator</fullName>
    </submittedName>
</protein>
<dbReference type="AlphaFoldDB" id="A0A3M2LKV6"/>
<evidence type="ECO:0000256" key="1">
    <source>
        <dbReference type="ARBA" id="ARBA00022553"/>
    </source>
</evidence>
<comment type="caution">
    <text evidence="9">The sequence shown here is derived from an EMBL/GenBank/DDBJ whole genome shotgun (WGS) entry which is preliminary data.</text>
</comment>
<evidence type="ECO:0000256" key="6">
    <source>
        <dbReference type="SAM" id="MobiDB-lite"/>
    </source>
</evidence>
<dbReference type="CDD" id="cd06170">
    <property type="entry name" value="LuxR_C_like"/>
    <property type="match status" value="1"/>
</dbReference>
<keyword evidence="3 9" id="KW-0238">DNA-binding</keyword>
<dbReference type="InterPro" id="IPR011006">
    <property type="entry name" value="CheY-like_superfamily"/>
</dbReference>
<evidence type="ECO:0000259" key="8">
    <source>
        <dbReference type="PROSITE" id="PS50110"/>
    </source>
</evidence>
<feature type="domain" description="Response regulatory" evidence="8">
    <location>
        <begin position="56"/>
        <end position="171"/>
    </location>
</feature>
<dbReference type="InterPro" id="IPR001789">
    <property type="entry name" value="Sig_transdc_resp-reg_receiver"/>
</dbReference>